<dbReference type="InterPro" id="IPR050410">
    <property type="entry name" value="CCR4/nocturin_mRNA_transcr"/>
</dbReference>
<dbReference type="PANTHER" id="PTHR12121:SF36">
    <property type="entry name" value="ENDONUCLEASE_EXONUCLEASE_PHOSPHATASE DOMAIN-CONTAINING PROTEIN"/>
    <property type="match status" value="1"/>
</dbReference>
<keyword evidence="3" id="KW-1185">Reference proteome</keyword>
<dbReference type="Gene3D" id="3.60.10.10">
    <property type="entry name" value="Endonuclease/exonuclease/phosphatase"/>
    <property type="match status" value="1"/>
</dbReference>
<evidence type="ECO:0000313" key="2">
    <source>
        <dbReference type="EMBL" id="KAF0978387.1"/>
    </source>
</evidence>
<dbReference type="GeneID" id="68110120"/>
<dbReference type="AlphaFoldDB" id="A0A6A5BMX1"/>
<dbReference type="EMBL" id="VFQX01000030">
    <property type="protein sequence ID" value="KAF0978387.1"/>
    <property type="molecule type" value="Genomic_DNA"/>
</dbReference>
<dbReference type="Pfam" id="PF03372">
    <property type="entry name" value="Exo_endo_phos"/>
    <property type="match status" value="1"/>
</dbReference>
<name>A0A6A5BMX1_NAEFO</name>
<sequence length="345" mass="39523">MKIIVKIFFIHAISRIRITIHTRSTLPVKTKEASHPGNNSLYGNHIQNVPSMYPTSVTYTTGGSTSPVYYSNFPTQPTSNYYAQNQVGGQNHHEYTGSISRSTMMNNSNMVSPTTTTTMSTNHGVQLPTLVVMSFNVLADCYVSDERYEHISNKNFLKWQNRKSKIFHTLKDRPYDIIGIQEIDQNHKKEFSDFASNHGYTILIRDKLPRKKDSIAIMFKTSRFGQPIGQGSEQIIEGYPEVFQYVLLKDPLSNSLVIVMNCHLTFQRDAITPRENQVKRMVGVLKDLHSKHKQYSTNRISVLLLGDFNTQPHESPVKFMENSMLQRAHQDRPDFWTFSTSHQGV</sequence>
<dbReference type="GO" id="GO:0000175">
    <property type="term" value="F:3'-5'-RNA exonuclease activity"/>
    <property type="evidence" value="ECO:0007669"/>
    <property type="project" value="TreeGrafter"/>
</dbReference>
<dbReference type="RefSeq" id="XP_044563100.1">
    <property type="nucleotide sequence ID" value="XM_044706148.1"/>
</dbReference>
<dbReference type="VEuPathDB" id="AmoebaDB:FDP41_002902"/>
<reference evidence="2 3" key="1">
    <citation type="journal article" date="2019" name="Sci. Rep.">
        <title>Nanopore sequencing improves the draft genome of the human pathogenic amoeba Naegleria fowleri.</title>
        <authorList>
            <person name="Liechti N."/>
            <person name="Schurch N."/>
            <person name="Bruggmann R."/>
            <person name="Wittwer M."/>
        </authorList>
    </citation>
    <scope>NUCLEOTIDE SEQUENCE [LARGE SCALE GENOMIC DNA]</scope>
    <source>
        <strain evidence="2 3">ATCC 30894</strain>
    </source>
</reference>
<evidence type="ECO:0000259" key="1">
    <source>
        <dbReference type="Pfam" id="PF03372"/>
    </source>
</evidence>
<dbReference type="OrthoDB" id="10253982at2759"/>
<comment type="caution">
    <text evidence="2">The sequence shown here is derived from an EMBL/GenBank/DDBJ whole genome shotgun (WGS) entry which is preliminary data.</text>
</comment>
<dbReference type="SUPFAM" id="SSF56219">
    <property type="entry name" value="DNase I-like"/>
    <property type="match status" value="1"/>
</dbReference>
<feature type="domain" description="Endonuclease/exonuclease/phosphatase" evidence="1">
    <location>
        <begin position="133"/>
        <end position="339"/>
    </location>
</feature>
<dbReference type="InterPro" id="IPR036691">
    <property type="entry name" value="Endo/exonu/phosph_ase_sf"/>
</dbReference>
<dbReference type="VEuPathDB" id="AmoebaDB:NF0114150"/>
<protein>
    <recommendedName>
        <fullName evidence="1">Endonuclease/exonuclease/phosphatase domain-containing protein</fullName>
    </recommendedName>
</protein>
<proteinExistence type="predicted"/>
<accession>A0A6A5BMX1</accession>
<dbReference type="VEuPathDB" id="AmoebaDB:NfTy_055720"/>
<dbReference type="PANTHER" id="PTHR12121">
    <property type="entry name" value="CARBON CATABOLITE REPRESSOR PROTEIN 4"/>
    <property type="match status" value="1"/>
</dbReference>
<organism evidence="2 3">
    <name type="scientific">Naegleria fowleri</name>
    <name type="common">Brain eating amoeba</name>
    <dbReference type="NCBI Taxonomy" id="5763"/>
    <lineage>
        <taxon>Eukaryota</taxon>
        <taxon>Discoba</taxon>
        <taxon>Heterolobosea</taxon>
        <taxon>Tetramitia</taxon>
        <taxon>Eutetramitia</taxon>
        <taxon>Vahlkampfiidae</taxon>
        <taxon>Naegleria</taxon>
    </lineage>
</organism>
<gene>
    <name evidence="2" type="ORF">FDP41_002902</name>
</gene>
<evidence type="ECO:0000313" key="3">
    <source>
        <dbReference type="Proteomes" id="UP000444721"/>
    </source>
</evidence>
<dbReference type="InterPro" id="IPR005135">
    <property type="entry name" value="Endo/exonuclease/phosphatase"/>
</dbReference>
<dbReference type="Proteomes" id="UP000444721">
    <property type="component" value="Unassembled WGS sequence"/>
</dbReference>